<gene>
    <name evidence="6" type="ORF">LEUCIP111803_00073</name>
</gene>
<reference evidence="6" key="1">
    <citation type="submission" date="2021-06" db="EMBL/GenBank/DDBJ databases">
        <authorList>
            <person name="Criscuolo A."/>
        </authorList>
    </citation>
    <scope>NUCLEOTIDE SEQUENCE</scope>
    <source>
        <strain evidence="6">CIP111803</strain>
    </source>
</reference>
<evidence type="ECO:0000259" key="4">
    <source>
        <dbReference type="Pfam" id="PF09972"/>
    </source>
</evidence>
<evidence type="ECO:0000256" key="3">
    <source>
        <dbReference type="SAM" id="SignalP"/>
    </source>
</evidence>
<sequence>MRNLLLALVIGFTALLGATAAPAAPAAADVDDFAYDSWHVDYEISLDGAGRSVAQVTETLVPHFPAFDQNRGVVRALPLRYLGAPAAPEQIEVRDASGAPVPFEVEDQDGYRLILVGDDDYVHGVQQYVISYALRDVILAVPAEPGPDGAEAEPVRDEFYWNILPQQRRQEIGEFAARIHLEQALSDRLNGASACYAGPSGSSDRCELVGEILADVGGGAEFVVPPTPMPGMHGLTVAIGLEPGSAVQPPERLPSFAYDGLPGMLTGGAAALGVAGAFGVTGLRRRRRTARGTIIAQYEVPPELPPLIAGPVAGATQSTVAAQFVHLAVSGATRIEEIERVGKRKPKLAFRLLDPTRAADPLDRRALRAIFGKEASAGAEFALPKRSEKFSAKMQKLEARGRTEAELRDYTTKERSGIARVCGILALALIAGAIVLLALGASRDHDGTWMASLLLGIPALILAVVGLVRHRVYTPLGAETREHLLGVREFIRVAEADRQRMLQSYTGAERRADGAIDVVHLYERLLPYAMLFGLEKEWGRALQLRYEASGVASPHWYPAVGVHGIASLDRTVSGFARSFDSAASYSSSSSGGSTGGGFSGGGGGGGFSGGR</sequence>
<evidence type="ECO:0000313" key="7">
    <source>
        <dbReference type="Proteomes" id="UP000693892"/>
    </source>
</evidence>
<evidence type="ECO:0008006" key="8">
    <source>
        <dbReference type="Google" id="ProtNLM"/>
    </source>
</evidence>
<protein>
    <recommendedName>
        <fullName evidence="8">DUF2207 domain-containing protein</fullName>
    </recommendedName>
</protein>
<proteinExistence type="predicted"/>
<comment type="caution">
    <text evidence="6">The sequence shown here is derived from an EMBL/GenBank/DDBJ whole genome shotgun (WGS) entry which is preliminary data.</text>
</comment>
<evidence type="ECO:0000259" key="5">
    <source>
        <dbReference type="Pfam" id="PF20990"/>
    </source>
</evidence>
<feature type="compositionally biased region" description="Gly residues" evidence="1">
    <location>
        <begin position="592"/>
        <end position="611"/>
    </location>
</feature>
<dbReference type="RefSeq" id="WP_218113695.1">
    <property type="nucleotide sequence ID" value="NZ_CAJVAP010000001.1"/>
</dbReference>
<name>A0A916JR74_9MICO</name>
<feature type="transmembrane region" description="Helical" evidence="2">
    <location>
        <begin position="261"/>
        <end position="283"/>
    </location>
</feature>
<keyword evidence="7" id="KW-1185">Reference proteome</keyword>
<feature type="chain" id="PRO_5037241272" description="DUF2207 domain-containing protein" evidence="3">
    <location>
        <begin position="24"/>
        <end position="611"/>
    </location>
</feature>
<feature type="signal peptide" evidence="3">
    <location>
        <begin position="1"/>
        <end position="23"/>
    </location>
</feature>
<dbReference type="Proteomes" id="UP000693892">
    <property type="component" value="Unassembled WGS sequence"/>
</dbReference>
<evidence type="ECO:0000313" key="6">
    <source>
        <dbReference type="EMBL" id="CAG7596138.1"/>
    </source>
</evidence>
<dbReference type="InterPro" id="IPR018702">
    <property type="entry name" value="DUF2207"/>
</dbReference>
<feature type="domain" description="Predicted membrane protein YciQ-like C-terminal" evidence="5">
    <location>
        <begin position="297"/>
        <end position="542"/>
    </location>
</feature>
<dbReference type="InterPro" id="IPR048389">
    <property type="entry name" value="YciQ-like_C"/>
</dbReference>
<feature type="domain" description="DUF2207" evidence="4">
    <location>
        <begin position="40"/>
        <end position="181"/>
    </location>
</feature>
<keyword evidence="2" id="KW-0812">Transmembrane</keyword>
<dbReference type="EMBL" id="CAJVAP010000001">
    <property type="protein sequence ID" value="CAG7596138.1"/>
    <property type="molecule type" value="Genomic_DNA"/>
</dbReference>
<keyword evidence="2" id="KW-0472">Membrane</keyword>
<dbReference type="AlphaFoldDB" id="A0A916JR74"/>
<dbReference type="Pfam" id="PF09972">
    <property type="entry name" value="DUF2207"/>
    <property type="match status" value="1"/>
</dbReference>
<feature type="region of interest" description="Disordered" evidence="1">
    <location>
        <begin position="584"/>
        <end position="611"/>
    </location>
</feature>
<feature type="transmembrane region" description="Helical" evidence="2">
    <location>
        <begin position="418"/>
        <end position="441"/>
    </location>
</feature>
<dbReference type="Pfam" id="PF20990">
    <property type="entry name" value="DUF2207_C"/>
    <property type="match status" value="1"/>
</dbReference>
<accession>A0A916JR74</accession>
<feature type="transmembrane region" description="Helical" evidence="2">
    <location>
        <begin position="447"/>
        <end position="468"/>
    </location>
</feature>
<keyword evidence="2" id="KW-1133">Transmembrane helix</keyword>
<evidence type="ECO:0000256" key="2">
    <source>
        <dbReference type="SAM" id="Phobius"/>
    </source>
</evidence>
<evidence type="ECO:0000256" key="1">
    <source>
        <dbReference type="SAM" id="MobiDB-lite"/>
    </source>
</evidence>
<organism evidence="6 7">
    <name type="scientific">Leucobacter soli</name>
    <dbReference type="NCBI Taxonomy" id="2812850"/>
    <lineage>
        <taxon>Bacteria</taxon>
        <taxon>Bacillati</taxon>
        <taxon>Actinomycetota</taxon>
        <taxon>Actinomycetes</taxon>
        <taxon>Micrococcales</taxon>
        <taxon>Microbacteriaceae</taxon>
        <taxon>Leucobacter</taxon>
    </lineage>
</organism>
<keyword evidence="3" id="KW-0732">Signal</keyword>